<organism evidence="2 3">
    <name type="scientific">Paenibacillus pini JCM 16418</name>
    <dbReference type="NCBI Taxonomy" id="1236976"/>
    <lineage>
        <taxon>Bacteria</taxon>
        <taxon>Bacillati</taxon>
        <taxon>Bacillota</taxon>
        <taxon>Bacilli</taxon>
        <taxon>Bacillales</taxon>
        <taxon>Paenibacillaceae</taxon>
        <taxon>Paenibacillus</taxon>
    </lineage>
</organism>
<keyword evidence="1" id="KW-0732">Signal</keyword>
<dbReference type="PROSITE" id="PS51257">
    <property type="entry name" value="PROKAR_LIPOPROTEIN"/>
    <property type="match status" value="1"/>
</dbReference>
<dbReference type="RefSeq" id="WP_036647620.1">
    <property type="nucleotide sequence ID" value="NZ_BAVZ01000004.1"/>
</dbReference>
<evidence type="ECO:0000256" key="1">
    <source>
        <dbReference type="SAM" id="SignalP"/>
    </source>
</evidence>
<reference evidence="2 3" key="1">
    <citation type="journal article" date="2014" name="Genome Announc.">
        <title>Draft Genome Sequence of Paenibacillus pini JCM 16418T, Isolated from the Rhizosphere of Pine Tree.</title>
        <authorList>
            <person name="Yuki M."/>
            <person name="Oshima K."/>
            <person name="Suda W."/>
            <person name="Oshida Y."/>
            <person name="Kitamura K."/>
            <person name="Iida Y."/>
            <person name="Hattori M."/>
            <person name="Ohkuma M."/>
        </authorList>
    </citation>
    <scope>NUCLEOTIDE SEQUENCE [LARGE SCALE GENOMIC DNA]</scope>
    <source>
        <strain evidence="2 3">JCM 16418</strain>
    </source>
</reference>
<feature type="chain" id="PRO_5038674592" description="Lipoprotein" evidence="1">
    <location>
        <begin position="20"/>
        <end position="158"/>
    </location>
</feature>
<dbReference type="AlphaFoldDB" id="W7YHB0"/>
<feature type="signal peptide" evidence="1">
    <location>
        <begin position="1"/>
        <end position="19"/>
    </location>
</feature>
<evidence type="ECO:0000313" key="2">
    <source>
        <dbReference type="EMBL" id="GAF07842.1"/>
    </source>
</evidence>
<keyword evidence="3" id="KW-1185">Reference proteome</keyword>
<name>W7YHB0_9BACL</name>
<dbReference type="Proteomes" id="UP000019364">
    <property type="component" value="Unassembled WGS sequence"/>
</dbReference>
<proteinExistence type="predicted"/>
<gene>
    <name evidence="2" type="ORF">JCM16418_1873</name>
</gene>
<comment type="caution">
    <text evidence="2">The sequence shown here is derived from an EMBL/GenBank/DDBJ whole genome shotgun (WGS) entry which is preliminary data.</text>
</comment>
<accession>W7YHB0</accession>
<protein>
    <recommendedName>
        <fullName evidence="4">Lipoprotein</fullName>
    </recommendedName>
</protein>
<evidence type="ECO:0008006" key="4">
    <source>
        <dbReference type="Google" id="ProtNLM"/>
    </source>
</evidence>
<dbReference type="STRING" id="1236976.JCM16418_1873"/>
<evidence type="ECO:0000313" key="3">
    <source>
        <dbReference type="Proteomes" id="UP000019364"/>
    </source>
</evidence>
<sequence length="158" mass="18423">MKIKKTIMLVFLITLLLTACTNDSMKNSQNNKVDHGIEVEKKNDGKVSINISKYKNDEFLKQPLQVLQKNLHAIVDKDQEEFMKGFVNEEQSKPFLYLLGDDYDYIFSGELIIDKQQIDLGKLLIMVHYVNVKDNHESNIGYNFVKEQDGEWVIYMID</sequence>
<dbReference type="EMBL" id="BAVZ01000004">
    <property type="protein sequence ID" value="GAF07842.1"/>
    <property type="molecule type" value="Genomic_DNA"/>
</dbReference>